<dbReference type="AlphaFoldDB" id="A0A916NL78"/>
<dbReference type="Proteomes" id="UP000693672">
    <property type="component" value="Unassembled WGS sequence"/>
</dbReference>
<accession>A0A916NL78</accession>
<evidence type="ECO:0000313" key="2">
    <source>
        <dbReference type="Proteomes" id="UP000693672"/>
    </source>
</evidence>
<proteinExistence type="predicted"/>
<evidence type="ECO:0008006" key="3">
    <source>
        <dbReference type="Google" id="ProtNLM"/>
    </source>
</evidence>
<reference evidence="1" key="1">
    <citation type="submission" date="2021-06" db="EMBL/GenBank/DDBJ databases">
        <authorList>
            <person name="Criscuolo A."/>
        </authorList>
    </citation>
    <scope>NUCLEOTIDE SEQUENCE</scope>
    <source>
        <strain evidence="1">CIP111600</strain>
    </source>
</reference>
<dbReference type="RefSeq" id="WP_218094967.1">
    <property type="nucleotide sequence ID" value="NZ_CAJVAS010000036.1"/>
</dbReference>
<name>A0A916NL78_9BACL</name>
<organism evidence="1 2">
    <name type="scientific">Paenibacillus solanacearum</name>
    <dbReference type="NCBI Taxonomy" id="2048548"/>
    <lineage>
        <taxon>Bacteria</taxon>
        <taxon>Bacillati</taxon>
        <taxon>Bacillota</taxon>
        <taxon>Bacilli</taxon>
        <taxon>Bacillales</taxon>
        <taxon>Paenibacillaceae</taxon>
        <taxon>Paenibacillus</taxon>
    </lineage>
</organism>
<gene>
    <name evidence="1" type="ORF">PAESOLCIP111_05246</name>
</gene>
<comment type="caution">
    <text evidence="1">The sequence shown here is derived from an EMBL/GenBank/DDBJ whole genome shotgun (WGS) entry which is preliminary data.</text>
</comment>
<protein>
    <recommendedName>
        <fullName evidence="3">Nuclear transport factor 2 family protein</fullName>
    </recommendedName>
</protein>
<evidence type="ECO:0000313" key="1">
    <source>
        <dbReference type="EMBL" id="CAG7646811.1"/>
    </source>
</evidence>
<dbReference type="EMBL" id="CAJVAS010000036">
    <property type="protein sequence ID" value="CAG7646811.1"/>
    <property type="molecule type" value="Genomic_DNA"/>
</dbReference>
<keyword evidence="2" id="KW-1185">Reference proteome</keyword>
<sequence length="122" mass="14444">MVDVQLFLRRYNEVWNEPDAERRRRRIAELWTEEGAHYMETNAFVGHVAIEDRIRSTYERYVGTGEYIFEIDSSFNYHHDAVRLRWFMVPQSGGNVVAAGTVFILLDQYGRIQTDYQFSDAI</sequence>